<dbReference type="GeneID" id="67181648"/>
<accession>E1SNE9</accession>
<dbReference type="RefSeq" id="WP_013344939.1">
    <property type="nucleotide sequence ID" value="NC_014541.1"/>
</dbReference>
<dbReference type="OrthoDB" id="5294347at2"/>
<evidence type="ECO:0000313" key="3">
    <source>
        <dbReference type="Proteomes" id="UP000006683"/>
    </source>
</evidence>
<organism evidence="2 3">
    <name type="scientific">Ferrimonas balearica (strain DSM 9799 / CCM 4581 / KCTC 23876 / PAT)</name>
    <dbReference type="NCBI Taxonomy" id="550540"/>
    <lineage>
        <taxon>Bacteria</taxon>
        <taxon>Pseudomonadati</taxon>
        <taxon>Pseudomonadota</taxon>
        <taxon>Gammaproteobacteria</taxon>
        <taxon>Alteromonadales</taxon>
        <taxon>Ferrimonadaceae</taxon>
        <taxon>Ferrimonas</taxon>
    </lineage>
</organism>
<dbReference type="HOGENOM" id="CLU_111095_2_0_6"/>
<dbReference type="InterPro" id="IPR007791">
    <property type="entry name" value="DjlA_N"/>
</dbReference>
<protein>
    <recommendedName>
        <fullName evidence="1">Co-chaperone DjlA N-terminal domain-containing protein</fullName>
    </recommendedName>
</protein>
<gene>
    <name evidence="2" type="ordered locus">Fbal_1429</name>
</gene>
<sequence length="149" mass="16470">MILARLRRLLSSEQDSGIKQSEVDARLACAALLLEVSRSDGSQSPEEKAAIWHLLEEGFSLSERELRLLFDQALEVSEEASDLFAFTSVAKKNLSQAQKIALIQGLWRVAYADGDLDPQEEGVIRKVADLLYVSHGDYIQAKLAAQPAQ</sequence>
<proteinExistence type="predicted"/>
<dbReference type="InterPro" id="IPR029024">
    <property type="entry name" value="TerB-like"/>
</dbReference>
<feature type="domain" description="Co-chaperone DjlA N-terminal" evidence="1">
    <location>
        <begin position="26"/>
        <end position="142"/>
    </location>
</feature>
<dbReference type="SUPFAM" id="SSF158682">
    <property type="entry name" value="TerB-like"/>
    <property type="match status" value="1"/>
</dbReference>
<dbReference type="Proteomes" id="UP000006683">
    <property type="component" value="Chromosome"/>
</dbReference>
<dbReference type="CDD" id="cd07313">
    <property type="entry name" value="terB_like_2"/>
    <property type="match status" value="1"/>
</dbReference>
<keyword evidence="3" id="KW-1185">Reference proteome</keyword>
<dbReference type="AlphaFoldDB" id="E1SNE9"/>
<dbReference type="eggNOG" id="COG4103">
    <property type="taxonomic scope" value="Bacteria"/>
</dbReference>
<reference evidence="2 3" key="1">
    <citation type="journal article" date="2010" name="Stand. Genomic Sci.">
        <title>Complete genome sequence of Ferrimonas balearica type strain (PAT).</title>
        <authorList>
            <person name="Nolan M."/>
            <person name="Sikorski J."/>
            <person name="Davenport K."/>
            <person name="Lucas S."/>
            <person name="Glavina Del Rio T."/>
            <person name="Tice H."/>
            <person name="Cheng J."/>
            <person name="Goodwin L."/>
            <person name="Pitluck S."/>
            <person name="Liolios K."/>
            <person name="Ivanova N."/>
            <person name="Mavromatis K."/>
            <person name="Ovchinnikova G."/>
            <person name="Pati A."/>
            <person name="Chen A."/>
            <person name="Palaniappan K."/>
            <person name="Land M."/>
            <person name="Hauser L."/>
            <person name="Chang Y."/>
            <person name="Jeffries C."/>
            <person name="Tapia R."/>
            <person name="Brettin T."/>
            <person name="Detter J."/>
            <person name="Han C."/>
            <person name="Yasawong M."/>
            <person name="Rohde M."/>
            <person name="Tindall B."/>
            <person name="Goker M."/>
            <person name="Woyke T."/>
            <person name="Bristow J."/>
            <person name="Eisen J."/>
            <person name="Markowitz V."/>
            <person name="Hugenholtz P."/>
            <person name="Kyrpides N."/>
            <person name="Klenk H."/>
            <person name="Lapidus A."/>
        </authorList>
    </citation>
    <scope>NUCLEOTIDE SEQUENCE [LARGE SCALE GENOMIC DNA]</scope>
    <source>
        <strain evidence="3">DSM 9799 / CCM 4581 / KCTC 23876 / PAT</strain>
    </source>
</reference>
<dbReference type="EMBL" id="CP002209">
    <property type="protein sequence ID" value="ADN75633.1"/>
    <property type="molecule type" value="Genomic_DNA"/>
</dbReference>
<name>E1SNE9_FERBD</name>
<evidence type="ECO:0000259" key="1">
    <source>
        <dbReference type="Pfam" id="PF05099"/>
    </source>
</evidence>
<dbReference type="STRING" id="550540.Fbal_1429"/>
<evidence type="ECO:0000313" key="2">
    <source>
        <dbReference type="EMBL" id="ADN75633.1"/>
    </source>
</evidence>
<dbReference type="Gene3D" id="1.10.3680.10">
    <property type="entry name" value="TerB-like"/>
    <property type="match status" value="1"/>
</dbReference>
<dbReference type="Pfam" id="PF05099">
    <property type="entry name" value="TerB"/>
    <property type="match status" value="1"/>
</dbReference>
<dbReference type="KEGG" id="fbl:Fbal_1429"/>